<feature type="domain" description="PucR C-terminal helix-turn-helix" evidence="1">
    <location>
        <begin position="452"/>
        <end position="505"/>
    </location>
</feature>
<dbReference type="Pfam" id="PF13556">
    <property type="entry name" value="HTH_30"/>
    <property type="match status" value="1"/>
</dbReference>
<dbReference type="EMBL" id="JAEEGC010000043">
    <property type="protein sequence ID" value="MBV7273385.1"/>
    <property type="molecule type" value="Genomic_DNA"/>
</dbReference>
<accession>A0A949TXI3</accession>
<gene>
    <name evidence="3" type="ORF">I6U48_10735</name>
</gene>
<evidence type="ECO:0000313" key="4">
    <source>
        <dbReference type="Proteomes" id="UP000694308"/>
    </source>
</evidence>
<dbReference type="InterPro" id="IPR051448">
    <property type="entry name" value="CdaR-like_regulators"/>
</dbReference>
<evidence type="ECO:0000259" key="2">
    <source>
        <dbReference type="Pfam" id="PF17853"/>
    </source>
</evidence>
<evidence type="ECO:0000313" key="3">
    <source>
        <dbReference type="EMBL" id="MBV7273385.1"/>
    </source>
</evidence>
<dbReference type="Pfam" id="PF17853">
    <property type="entry name" value="GGDEF_2"/>
    <property type="match status" value="1"/>
</dbReference>
<organism evidence="3 4">
    <name type="scientific">Clostridium thailandense</name>
    <dbReference type="NCBI Taxonomy" id="2794346"/>
    <lineage>
        <taxon>Bacteria</taxon>
        <taxon>Bacillati</taxon>
        <taxon>Bacillota</taxon>
        <taxon>Clostridia</taxon>
        <taxon>Eubacteriales</taxon>
        <taxon>Clostridiaceae</taxon>
        <taxon>Clostridium</taxon>
    </lineage>
</organism>
<dbReference type="RefSeq" id="WP_218320420.1">
    <property type="nucleotide sequence ID" value="NZ_JAEEGC010000043.1"/>
</dbReference>
<feature type="domain" description="CdaR GGDEF-like" evidence="2">
    <location>
        <begin position="283"/>
        <end position="397"/>
    </location>
</feature>
<reference evidence="3" key="1">
    <citation type="submission" date="2020-12" db="EMBL/GenBank/DDBJ databases">
        <title>Clostridium thailandense sp. nov., a novel acetogenic bacterium isolated from peat land soil in Thailand.</title>
        <authorList>
            <person name="Chaikitkaew S."/>
            <person name="Birkeland N.K."/>
        </authorList>
    </citation>
    <scope>NUCLEOTIDE SEQUENCE</scope>
    <source>
        <strain evidence="3">PL3</strain>
    </source>
</reference>
<dbReference type="Proteomes" id="UP000694308">
    <property type="component" value="Unassembled WGS sequence"/>
</dbReference>
<evidence type="ECO:0000259" key="1">
    <source>
        <dbReference type="Pfam" id="PF13556"/>
    </source>
</evidence>
<dbReference type="InterPro" id="IPR041522">
    <property type="entry name" value="CdaR_GGDEF"/>
</dbReference>
<protein>
    <submittedName>
        <fullName evidence="3">Helix-turn-helix domain-containing protein</fullName>
    </submittedName>
</protein>
<comment type="caution">
    <text evidence="3">The sequence shown here is derived from an EMBL/GenBank/DDBJ whole genome shotgun (WGS) entry which is preliminary data.</text>
</comment>
<keyword evidence="4" id="KW-1185">Reference proteome</keyword>
<name>A0A949TXI3_9CLOT</name>
<proteinExistence type="predicted"/>
<dbReference type="PANTHER" id="PTHR33744:SF1">
    <property type="entry name" value="DNA-BINDING TRANSCRIPTIONAL ACTIVATOR ADER"/>
    <property type="match status" value="1"/>
</dbReference>
<dbReference type="InterPro" id="IPR025736">
    <property type="entry name" value="PucR_C-HTH_dom"/>
</dbReference>
<dbReference type="PANTHER" id="PTHR33744">
    <property type="entry name" value="CARBOHYDRATE DIACID REGULATOR"/>
    <property type="match status" value="1"/>
</dbReference>
<sequence length="537" mass="61745">MEINLSNLLDKINHYNTELYISQKDNVPIKGIKLLEKNQSCFESDYLYVGKNLNLPRILPEGILINILCVTSSALPSKYKKNPTLNLIILNTNTDIVTVFNELQEIIINHQEFVMNSAKLLSSLVSGKGIEHIVDTGCELLGNPLCILDLSFKLIAASKNIKVDDPIWIELLTKGYCSYEFVSMSSAKKFIEVVHKSNSPIFMSKDKFRIPRIISNIKIDNKIVGYLTALECERPFTRNDIDLIFLLCKVFSSEMEKSKFVQNNKGLSYEHFLVNLLQGEKMDNKTIEERLKFLDLHFKNNLYVLVVSVPKNSFVNISLNRLRDTIEYILVDSKSIIYNDYIVVLISRNNKISYHESSLVKLRAFLKKNNIYGGLSRCFHNLSDIKFYYDQSVKAIELGARSKINKFLFCYEDAAVQHLLEICSSESDLKNFCHASIFTLMEYDSMNNTNYTESLYIYLMNEKSQLETADMLNVCRSTLAHRIEKIQKIMDIDLSDAIITFRLILSFIILEYVDDSKLIDKILLNKKLNSNGDVSNE</sequence>
<dbReference type="AlphaFoldDB" id="A0A949TXI3"/>